<keyword evidence="3" id="KW-0175">Coiled coil</keyword>
<protein>
    <submittedName>
        <fullName evidence="6">Polysaccharide deacetylase family protein</fullName>
    </submittedName>
</protein>
<dbReference type="PANTHER" id="PTHR10587:SF133">
    <property type="entry name" value="CHITIN DEACETYLASE 1-RELATED"/>
    <property type="match status" value="1"/>
</dbReference>
<keyword evidence="1" id="KW-0479">Metal-binding</keyword>
<dbReference type="RefSeq" id="WP_332900956.1">
    <property type="nucleotide sequence ID" value="NZ_JBAGLP010000105.1"/>
</dbReference>
<feature type="domain" description="NodB homology" evidence="5">
    <location>
        <begin position="281"/>
        <end position="457"/>
    </location>
</feature>
<dbReference type="InterPro" id="IPR050248">
    <property type="entry name" value="Polysacc_deacetylase_ArnD"/>
</dbReference>
<reference evidence="6" key="2">
    <citation type="submission" date="2024-02" db="EMBL/GenBank/DDBJ databases">
        <authorList>
            <person name="Prathaban M."/>
            <person name="Mythili R."/>
            <person name="Sharmila Devi N."/>
            <person name="Sobanaa M."/>
            <person name="Prathiviraj R."/>
            <person name="Selvin J."/>
        </authorList>
    </citation>
    <scope>NUCLEOTIDE SEQUENCE</scope>
    <source>
        <strain evidence="6">MP1014</strain>
    </source>
</reference>
<sequence>MSTSPDPGAPAPARRRHARWWWLGGTLVLLLTGAAFVAAELEHRAWVEAVAEYEAEVARVTEEAETSRARAEEAYADGLATLTGAIDQARPVYRASEDQVADPAVRDPLDDALAEGRRLRDAEVAYPVETRTVEAVTRPNPFFAEELPAVTVEVVDAAQPDPAALESAATDLVSTADAVAAARREWAVAELRPATDEGRYALTGLRAQDADLGLGALDDAVTAAEAVLDAGVDAVDPDAAVRLRDTLIETSASLWRTRLDQITAERRAAARADGVDCRVDRCVALTFDDGPVAETERLLRILERKDAPATFFMVGDNVARNPQIARAVADGGHLVANHSWSHPQLTTLDDAAVREELRSTSDAIREATGTAPFLLRPPYGDVDGRVRSLATRAGLDVMLWNLDTLDWETRDAKETRRAVRKQVEPGSNVLMHDIHATTVDAVGKIIKDLRDEDYVLVTADLLVDDED</sequence>
<proteinExistence type="predicted"/>
<evidence type="ECO:0000313" key="6">
    <source>
        <dbReference type="EMBL" id="MEG3614119.1"/>
    </source>
</evidence>
<dbReference type="InterPro" id="IPR011330">
    <property type="entry name" value="Glyco_hydro/deAcase_b/a-brl"/>
</dbReference>
<dbReference type="InterPro" id="IPR002509">
    <property type="entry name" value="NODB_dom"/>
</dbReference>
<keyword evidence="2" id="KW-0378">Hydrolase</keyword>
<feature type="coiled-coil region" evidence="3">
    <location>
        <begin position="43"/>
        <end position="70"/>
    </location>
</feature>
<evidence type="ECO:0000256" key="2">
    <source>
        <dbReference type="ARBA" id="ARBA00022801"/>
    </source>
</evidence>
<accession>A0ABU7Z3R2</accession>
<keyword evidence="4" id="KW-0472">Membrane</keyword>
<evidence type="ECO:0000256" key="1">
    <source>
        <dbReference type="ARBA" id="ARBA00022723"/>
    </source>
</evidence>
<dbReference type="Pfam" id="PF01522">
    <property type="entry name" value="Polysacc_deac_1"/>
    <property type="match status" value="1"/>
</dbReference>
<dbReference type="EMBL" id="JBAGLP010000105">
    <property type="protein sequence ID" value="MEG3614119.1"/>
    <property type="molecule type" value="Genomic_DNA"/>
</dbReference>
<dbReference type="Proteomes" id="UP001310387">
    <property type="component" value="Unassembled WGS sequence"/>
</dbReference>
<evidence type="ECO:0000259" key="5">
    <source>
        <dbReference type="PROSITE" id="PS51677"/>
    </source>
</evidence>
<evidence type="ECO:0000256" key="4">
    <source>
        <dbReference type="SAM" id="Phobius"/>
    </source>
</evidence>
<name>A0ABU7Z3R2_9MICO</name>
<reference evidence="6" key="1">
    <citation type="journal article" date="2024" name="Antonie Van Leeuwenhoek">
        <title>Isoptericola haloaureus sp. nov., a dimorphic actinobacterium isolated from mangrove sediments of southeast India, implicating biosaline agricultural significance through nitrogen fixation and salt tolerance genes.</title>
        <authorList>
            <person name="Prathaban M."/>
            <person name="Prathiviraj R."/>
            <person name="Ravichandran M."/>
            <person name="Natarajan S.D."/>
            <person name="Sobanaa M."/>
            <person name="Hari Krishna Kumar S."/>
            <person name="Chandrasekar V."/>
            <person name="Selvin J."/>
        </authorList>
    </citation>
    <scope>NUCLEOTIDE SEQUENCE</scope>
    <source>
        <strain evidence="6">MP1014</strain>
    </source>
</reference>
<dbReference type="SUPFAM" id="SSF88713">
    <property type="entry name" value="Glycoside hydrolase/deacetylase"/>
    <property type="match status" value="1"/>
</dbReference>
<keyword evidence="4" id="KW-1133">Transmembrane helix</keyword>
<dbReference type="PANTHER" id="PTHR10587">
    <property type="entry name" value="GLYCOSYL TRANSFERASE-RELATED"/>
    <property type="match status" value="1"/>
</dbReference>
<keyword evidence="4" id="KW-0812">Transmembrane</keyword>
<dbReference type="PROSITE" id="PS51677">
    <property type="entry name" value="NODB"/>
    <property type="match status" value="1"/>
</dbReference>
<keyword evidence="7" id="KW-1185">Reference proteome</keyword>
<dbReference type="Gene3D" id="3.20.20.370">
    <property type="entry name" value="Glycoside hydrolase/deacetylase"/>
    <property type="match status" value="1"/>
</dbReference>
<gene>
    <name evidence="6" type="ORF">V5O49_03175</name>
</gene>
<feature type="transmembrane region" description="Helical" evidence="4">
    <location>
        <begin position="20"/>
        <end position="39"/>
    </location>
</feature>
<evidence type="ECO:0000256" key="3">
    <source>
        <dbReference type="SAM" id="Coils"/>
    </source>
</evidence>
<evidence type="ECO:0000313" key="7">
    <source>
        <dbReference type="Proteomes" id="UP001310387"/>
    </source>
</evidence>
<comment type="caution">
    <text evidence="6">The sequence shown here is derived from an EMBL/GenBank/DDBJ whole genome shotgun (WGS) entry which is preliminary data.</text>
</comment>
<organism evidence="6 7">
    <name type="scientific">Isoptericola haloaureus</name>
    <dbReference type="NCBI Taxonomy" id="1542902"/>
    <lineage>
        <taxon>Bacteria</taxon>
        <taxon>Bacillati</taxon>
        <taxon>Actinomycetota</taxon>
        <taxon>Actinomycetes</taxon>
        <taxon>Micrococcales</taxon>
        <taxon>Promicromonosporaceae</taxon>
        <taxon>Isoptericola</taxon>
    </lineage>
</organism>